<dbReference type="Proteomes" id="UP001494902">
    <property type="component" value="Unassembled WGS sequence"/>
</dbReference>
<dbReference type="SUPFAM" id="SSF52499">
    <property type="entry name" value="Isochorismatase-like hydrolases"/>
    <property type="match status" value="1"/>
</dbReference>
<sequence>MSWAMVVQGMQRDVFDQDCALYSPPLAAAVEHDAVTDHIGELAETVRAAGGTVVHALFVIEPSALGMPSDVPVFARFVESGALRRGSAGVEPVEGLWADGDVRVEKMRVNPFHGSTLDPLLRAAGVRDLVVCGTQTNMGIEAAARHAADCGYRVHVPADACAAASAPAHTGPLTHTLPNLGRVCRTADIVAAVGVDTL</sequence>
<evidence type="ECO:0000256" key="1">
    <source>
        <dbReference type="ARBA" id="ARBA00022801"/>
    </source>
</evidence>
<organism evidence="3 4">
    <name type="scientific">Pseudonocardia nematodicida</name>
    <dbReference type="NCBI Taxonomy" id="1206997"/>
    <lineage>
        <taxon>Bacteria</taxon>
        <taxon>Bacillati</taxon>
        <taxon>Actinomycetota</taxon>
        <taxon>Actinomycetes</taxon>
        <taxon>Pseudonocardiales</taxon>
        <taxon>Pseudonocardiaceae</taxon>
        <taxon>Pseudonocardia</taxon>
    </lineage>
</organism>
<evidence type="ECO:0000313" key="3">
    <source>
        <dbReference type="EMBL" id="MEQ3552737.1"/>
    </source>
</evidence>
<dbReference type="EC" id="3.-.-.-" evidence="3"/>
<dbReference type="Pfam" id="PF00857">
    <property type="entry name" value="Isochorismatase"/>
    <property type="match status" value="1"/>
</dbReference>
<reference evidence="3 4" key="1">
    <citation type="submission" date="2024-03" db="EMBL/GenBank/DDBJ databases">
        <title>Draft genome sequence of Pseudonocardia nematodicida JCM 31783.</title>
        <authorList>
            <person name="Butdee W."/>
            <person name="Duangmal K."/>
        </authorList>
    </citation>
    <scope>NUCLEOTIDE SEQUENCE [LARGE SCALE GENOMIC DNA]</scope>
    <source>
        <strain evidence="3 4">JCM 31783</strain>
    </source>
</reference>
<dbReference type="InterPro" id="IPR036380">
    <property type="entry name" value="Isochorismatase-like_sf"/>
</dbReference>
<evidence type="ECO:0000259" key="2">
    <source>
        <dbReference type="Pfam" id="PF00857"/>
    </source>
</evidence>
<keyword evidence="4" id="KW-1185">Reference proteome</keyword>
<proteinExistence type="predicted"/>
<protein>
    <submittedName>
        <fullName evidence="3">Isochorismatase family cysteine hydrolase</fullName>
        <ecNumber evidence="3">3.-.-.-</ecNumber>
    </submittedName>
</protein>
<dbReference type="InterPro" id="IPR050272">
    <property type="entry name" value="Isochorismatase-like_hydrls"/>
</dbReference>
<dbReference type="InterPro" id="IPR000868">
    <property type="entry name" value="Isochorismatase-like_dom"/>
</dbReference>
<dbReference type="Gene3D" id="3.40.50.850">
    <property type="entry name" value="Isochorismatase-like"/>
    <property type="match status" value="1"/>
</dbReference>
<comment type="caution">
    <text evidence="3">The sequence shown here is derived from an EMBL/GenBank/DDBJ whole genome shotgun (WGS) entry which is preliminary data.</text>
</comment>
<name>A0ABV1KE47_9PSEU</name>
<feature type="domain" description="Isochorismatase-like" evidence="2">
    <location>
        <begin position="4"/>
        <end position="188"/>
    </location>
</feature>
<evidence type="ECO:0000313" key="4">
    <source>
        <dbReference type="Proteomes" id="UP001494902"/>
    </source>
</evidence>
<keyword evidence="1 3" id="KW-0378">Hydrolase</keyword>
<dbReference type="PANTHER" id="PTHR43540">
    <property type="entry name" value="PEROXYUREIDOACRYLATE/UREIDOACRYLATE AMIDOHYDROLASE-RELATED"/>
    <property type="match status" value="1"/>
</dbReference>
<gene>
    <name evidence="3" type="ORF">WIS52_19895</name>
</gene>
<dbReference type="RefSeq" id="WP_349299807.1">
    <property type="nucleotide sequence ID" value="NZ_JBEDNQ010000008.1"/>
</dbReference>
<dbReference type="CDD" id="cd00431">
    <property type="entry name" value="cysteine_hydrolases"/>
    <property type="match status" value="1"/>
</dbReference>
<dbReference type="EMBL" id="JBEDNQ010000008">
    <property type="protein sequence ID" value="MEQ3552737.1"/>
    <property type="molecule type" value="Genomic_DNA"/>
</dbReference>
<dbReference type="GO" id="GO:0016787">
    <property type="term" value="F:hydrolase activity"/>
    <property type="evidence" value="ECO:0007669"/>
    <property type="project" value="UniProtKB-KW"/>
</dbReference>
<accession>A0ABV1KE47</accession>